<dbReference type="EMBL" id="HACA01006374">
    <property type="protein sequence ID" value="CDW23735.1"/>
    <property type="molecule type" value="Transcribed_RNA"/>
</dbReference>
<proteinExistence type="predicted"/>
<name>A0A0K2TD01_LEPSM</name>
<evidence type="ECO:0000313" key="1">
    <source>
        <dbReference type="EMBL" id="CDW23735.1"/>
    </source>
</evidence>
<sequence>MFTISKHKWRHEKFLKIIIRDRILNETDPDQSFLLDKSRLNFFKEQN</sequence>
<accession>A0A0K2TD01</accession>
<protein>
    <submittedName>
        <fullName evidence="1">Uncharacterized protein</fullName>
    </submittedName>
</protein>
<dbReference type="AlphaFoldDB" id="A0A0K2TD01"/>
<organism evidence="1">
    <name type="scientific">Lepeophtheirus salmonis</name>
    <name type="common">Salmon louse</name>
    <name type="synonym">Caligus salmonis</name>
    <dbReference type="NCBI Taxonomy" id="72036"/>
    <lineage>
        <taxon>Eukaryota</taxon>
        <taxon>Metazoa</taxon>
        <taxon>Ecdysozoa</taxon>
        <taxon>Arthropoda</taxon>
        <taxon>Crustacea</taxon>
        <taxon>Multicrustacea</taxon>
        <taxon>Hexanauplia</taxon>
        <taxon>Copepoda</taxon>
        <taxon>Siphonostomatoida</taxon>
        <taxon>Caligidae</taxon>
        <taxon>Lepeophtheirus</taxon>
    </lineage>
</organism>
<reference evidence="1" key="1">
    <citation type="submission" date="2014-05" db="EMBL/GenBank/DDBJ databases">
        <authorList>
            <person name="Chronopoulou M."/>
        </authorList>
    </citation>
    <scope>NUCLEOTIDE SEQUENCE</scope>
    <source>
        <tissue evidence="1">Whole organism</tissue>
    </source>
</reference>